<reference evidence="1 2" key="1">
    <citation type="submission" date="2013-01" db="EMBL/GenBank/DDBJ databases">
        <authorList>
            <person name="Harkins D.M."/>
            <person name="Durkin A.S."/>
            <person name="Brinkac L.M."/>
            <person name="Haft D.H."/>
            <person name="Selengut J.D."/>
            <person name="Sanka R."/>
            <person name="DePew J."/>
            <person name="Purushe J."/>
            <person name="Peacock S.J."/>
            <person name="Thaipadungpanit J."/>
            <person name="Wuthiekanun V.W."/>
            <person name="Day N.P."/>
            <person name="Vinetz J.M."/>
            <person name="Sutton G.G."/>
            <person name="Nierman W.C."/>
            <person name="Fouts D.E."/>
        </authorList>
    </citation>
    <scope>NUCLEOTIDE SEQUENCE [LARGE SCALE GENOMIC DNA]</scope>
    <source>
        <strain evidence="1 2">FPW1039</strain>
    </source>
</reference>
<name>A0A0F6I7U7_LEPIR</name>
<dbReference type="AlphaFoldDB" id="A0A0F6I7U7"/>
<sequence length="50" mass="5780">MTLDESRIKDQLLFVLEEMPVQIIVHKQIAEALERSRVTGVRFLPQGESK</sequence>
<dbReference type="Proteomes" id="UP000012164">
    <property type="component" value="Unassembled WGS sequence"/>
</dbReference>
<accession>A0A0F6I7U7</accession>
<dbReference type="EMBL" id="AKWR02000244">
    <property type="protein sequence ID" value="EMJ34122.1"/>
    <property type="molecule type" value="Genomic_DNA"/>
</dbReference>
<organism evidence="1 2">
    <name type="scientific">Leptospira interrogans str. FPW1039</name>
    <dbReference type="NCBI Taxonomy" id="1193040"/>
    <lineage>
        <taxon>Bacteria</taxon>
        <taxon>Pseudomonadati</taxon>
        <taxon>Spirochaetota</taxon>
        <taxon>Spirochaetia</taxon>
        <taxon>Leptospirales</taxon>
        <taxon>Leptospiraceae</taxon>
        <taxon>Leptospira</taxon>
    </lineage>
</organism>
<evidence type="ECO:0000313" key="1">
    <source>
        <dbReference type="EMBL" id="EMJ34122.1"/>
    </source>
</evidence>
<protein>
    <submittedName>
        <fullName evidence="1">Uncharacterized protein</fullName>
    </submittedName>
</protein>
<proteinExistence type="predicted"/>
<gene>
    <name evidence="1" type="ORF">LEP1GSC079_2147</name>
</gene>
<evidence type="ECO:0000313" key="2">
    <source>
        <dbReference type="Proteomes" id="UP000012164"/>
    </source>
</evidence>
<comment type="caution">
    <text evidence="1">The sequence shown here is derived from an EMBL/GenBank/DDBJ whole genome shotgun (WGS) entry which is preliminary data.</text>
</comment>